<dbReference type="EC" id="7.1.1.2" evidence="3 16"/>
<dbReference type="PRINTS" id="PR01437">
    <property type="entry name" value="NUOXDRDTASE4"/>
</dbReference>
<dbReference type="PANTHER" id="PTHR43507:SF20">
    <property type="entry name" value="NADH-UBIQUINONE OXIDOREDUCTASE CHAIN 4"/>
    <property type="match status" value="1"/>
</dbReference>
<evidence type="ECO:0000313" key="19">
    <source>
        <dbReference type="EMBL" id="AAX50148.1"/>
    </source>
</evidence>
<keyword evidence="6 16" id="KW-0679">Respiratory chain</keyword>
<feature type="transmembrane region" description="Helical" evidence="16">
    <location>
        <begin position="12"/>
        <end position="35"/>
    </location>
</feature>
<dbReference type="GO" id="GO:0015990">
    <property type="term" value="P:electron transport coupled proton transport"/>
    <property type="evidence" value="ECO:0007669"/>
    <property type="project" value="TreeGrafter"/>
</dbReference>
<keyword evidence="7 16" id="KW-0812">Transmembrane</keyword>
<feature type="transmembrane region" description="Helical" evidence="16">
    <location>
        <begin position="243"/>
        <end position="264"/>
    </location>
</feature>
<evidence type="ECO:0000256" key="16">
    <source>
        <dbReference type="RuleBase" id="RU003297"/>
    </source>
</evidence>
<protein>
    <recommendedName>
        <fullName evidence="4 16">NADH-ubiquinone oxidoreductase chain 4</fullName>
        <ecNumber evidence="3 16">7.1.1.2</ecNumber>
    </recommendedName>
</protein>
<comment type="catalytic activity">
    <reaction evidence="15 16">
        <text>a ubiquinone + NADH + 5 H(+)(in) = a ubiquinol + NAD(+) + 4 H(+)(out)</text>
        <dbReference type="Rhea" id="RHEA:29091"/>
        <dbReference type="Rhea" id="RHEA-COMP:9565"/>
        <dbReference type="Rhea" id="RHEA-COMP:9566"/>
        <dbReference type="ChEBI" id="CHEBI:15378"/>
        <dbReference type="ChEBI" id="CHEBI:16389"/>
        <dbReference type="ChEBI" id="CHEBI:17976"/>
        <dbReference type="ChEBI" id="CHEBI:57540"/>
        <dbReference type="ChEBI" id="CHEBI:57945"/>
        <dbReference type="EC" id="7.1.1.2"/>
    </reaction>
</comment>
<dbReference type="GO" id="GO:0031966">
    <property type="term" value="C:mitochondrial membrane"/>
    <property type="evidence" value="ECO:0007669"/>
    <property type="project" value="UniProtKB-SubCell"/>
</dbReference>
<keyword evidence="13 16" id="KW-0496">Mitochondrion</keyword>
<feature type="transmembrane region" description="Helical" evidence="16">
    <location>
        <begin position="271"/>
        <end position="293"/>
    </location>
</feature>
<comment type="subcellular location">
    <subcellularLocation>
        <location evidence="1 16">Mitochondrion membrane</location>
        <topology evidence="1 16">Multi-pass membrane protein</topology>
    </subcellularLocation>
</comment>
<evidence type="ECO:0000259" key="18">
    <source>
        <dbReference type="Pfam" id="PF01059"/>
    </source>
</evidence>
<evidence type="ECO:0000256" key="14">
    <source>
        <dbReference type="ARBA" id="ARBA00023136"/>
    </source>
</evidence>
<name>Q1X8Y3_9ANNE</name>
<keyword evidence="14 16" id="KW-0472">Membrane</keyword>
<feature type="domain" description="NADH:ubiquinone oxidoreductase chain 4 N-terminal" evidence="18">
    <location>
        <begin position="1"/>
        <end position="98"/>
    </location>
</feature>
<evidence type="ECO:0000256" key="4">
    <source>
        <dbReference type="ARBA" id="ARBA00021006"/>
    </source>
</evidence>
<dbReference type="GO" id="GO:0008137">
    <property type="term" value="F:NADH dehydrogenase (ubiquinone) activity"/>
    <property type="evidence" value="ECO:0007669"/>
    <property type="project" value="UniProtKB-UniRule"/>
</dbReference>
<evidence type="ECO:0000259" key="17">
    <source>
        <dbReference type="Pfam" id="PF00361"/>
    </source>
</evidence>
<dbReference type="EMBL" id="AY961084">
    <property type="protein sequence ID" value="AAX50148.1"/>
    <property type="molecule type" value="Genomic_DNA"/>
</dbReference>
<dbReference type="Pfam" id="PF01059">
    <property type="entry name" value="Oxidored_q5_N"/>
    <property type="match status" value="1"/>
</dbReference>
<sequence>MLKILIPTIALLLIPSWHHSIHTLMFLSLILILYFSPMNIPTSLTESLTLDNMSIPLLILSTWITMLMLIASYPIKTMKKLPHTFLITCLALLFFLILSFSVNNLLMFYIAFEASLIPTLFLILTWGYQPERLQAGLYSMMYTITASLPLLMGIASIAHQFNSLNMFSLHPTCFLSNPSNLISLVMMAAFMVKMPMYGVHLWLPKAHVEAPVAGSMVLAGVLLKLGSYGLLRMSNIIMSINAAMSNSIMAICMVGGVMTGLTCIRQPDLKALIAYSSVAHMALLTAGAMSNSLWGWEGALAMMLAHGLCSSALFAIANSTYETTQTRSLFLTKGMLSLFPAMTLWWFVLLAANLGAPPSLNLLSEIMLLTSILSISTSLAIPIALTSFMAATYSLILFTSTQHGSLPSFTNPLTMYSYTRTHILMMLHAIPLFLLIMKTSLICLWL</sequence>
<feature type="transmembrane region" description="Helical" evidence="16">
    <location>
        <begin position="85"/>
        <end position="102"/>
    </location>
</feature>
<dbReference type="PANTHER" id="PTHR43507">
    <property type="entry name" value="NADH-UBIQUINONE OXIDOREDUCTASE CHAIN 4"/>
    <property type="match status" value="1"/>
</dbReference>
<accession>Q1X8Y3</accession>
<evidence type="ECO:0000256" key="13">
    <source>
        <dbReference type="ARBA" id="ARBA00023128"/>
    </source>
</evidence>
<dbReference type="GO" id="GO:0003954">
    <property type="term" value="F:NADH dehydrogenase activity"/>
    <property type="evidence" value="ECO:0007669"/>
    <property type="project" value="TreeGrafter"/>
</dbReference>
<feature type="transmembrane region" description="Helical" evidence="16">
    <location>
        <begin position="299"/>
        <end position="317"/>
    </location>
</feature>
<keyword evidence="9 16" id="KW-0249">Electron transport</keyword>
<evidence type="ECO:0000256" key="1">
    <source>
        <dbReference type="ARBA" id="ARBA00004225"/>
    </source>
</evidence>
<feature type="transmembrane region" description="Helical" evidence="16">
    <location>
        <begin position="423"/>
        <end position="445"/>
    </location>
</feature>
<dbReference type="InterPro" id="IPR003918">
    <property type="entry name" value="NADH_UbQ_OxRdtase"/>
</dbReference>
<feature type="transmembrane region" description="Helical" evidence="16">
    <location>
        <begin position="329"/>
        <end position="352"/>
    </location>
</feature>
<evidence type="ECO:0000256" key="3">
    <source>
        <dbReference type="ARBA" id="ARBA00012944"/>
    </source>
</evidence>
<reference evidence="19" key="1">
    <citation type="journal article" date="2006" name="Gene">
        <title>The complete mitochondrial genome of the orbiniid polychaete Orbinia latreillii (Annelida, Orbiniidae)--A novel gene order for Annelida and implications for annelid phylogeny.</title>
        <authorList>
            <person name="Bleidorn C."/>
            <person name="Podsiadlowski L."/>
            <person name="Bartolomaeus T."/>
        </authorList>
    </citation>
    <scope>NUCLEOTIDE SEQUENCE</scope>
</reference>
<keyword evidence="12 16" id="KW-0830">Ubiquinone</keyword>
<keyword evidence="11 16" id="KW-0520">NAD</keyword>
<feature type="transmembrane region" description="Helical" evidence="16">
    <location>
        <begin position="108"/>
        <end position="128"/>
    </location>
</feature>
<feature type="transmembrane region" description="Helical" evidence="16">
    <location>
        <begin position="372"/>
        <end position="398"/>
    </location>
</feature>
<proteinExistence type="inferred from homology"/>
<feature type="transmembrane region" description="Helical" evidence="16">
    <location>
        <begin position="55"/>
        <end position="73"/>
    </location>
</feature>
<evidence type="ECO:0000256" key="11">
    <source>
        <dbReference type="ARBA" id="ARBA00023027"/>
    </source>
</evidence>
<feature type="transmembrane region" description="Helical" evidence="16">
    <location>
        <begin position="181"/>
        <end position="203"/>
    </location>
</feature>
<dbReference type="Pfam" id="PF00361">
    <property type="entry name" value="Proton_antipo_M"/>
    <property type="match status" value="1"/>
</dbReference>
<evidence type="ECO:0000256" key="15">
    <source>
        <dbReference type="ARBA" id="ARBA00049551"/>
    </source>
</evidence>
<organism evidence="19">
    <name type="scientific">Orbinia latreillii</name>
    <dbReference type="NCBI Taxonomy" id="195264"/>
    <lineage>
        <taxon>Eukaryota</taxon>
        <taxon>Metazoa</taxon>
        <taxon>Spiralia</taxon>
        <taxon>Lophotrochozoa</taxon>
        <taxon>Annelida</taxon>
        <taxon>Polychaeta</taxon>
        <taxon>Sedentaria</taxon>
        <taxon>Scolecida</taxon>
        <taxon>Orbiniidae</taxon>
        <taxon>Orbinia</taxon>
    </lineage>
</organism>
<gene>
    <name evidence="19" type="primary">nad4</name>
</gene>
<feature type="domain" description="NADH:quinone oxidoreductase/Mrp antiporter transmembrane" evidence="17">
    <location>
        <begin position="103"/>
        <end position="388"/>
    </location>
</feature>
<evidence type="ECO:0000256" key="2">
    <source>
        <dbReference type="ARBA" id="ARBA00009025"/>
    </source>
</evidence>
<evidence type="ECO:0000256" key="12">
    <source>
        <dbReference type="ARBA" id="ARBA00023075"/>
    </source>
</evidence>
<evidence type="ECO:0000256" key="5">
    <source>
        <dbReference type="ARBA" id="ARBA00022448"/>
    </source>
</evidence>
<evidence type="ECO:0000256" key="7">
    <source>
        <dbReference type="ARBA" id="ARBA00022692"/>
    </source>
</evidence>
<evidence type="ECO:0000256" key="6">
    <source>
        <dbReference type="ARBA" id="ARBA00022660"/>
    </source>
</evidence>
<dbReference type="GO" id="GO:0048039">
    <property type="term" value="F:ubiquinone binding"/>
    <property type="evidence" value="ECO:0007669"/>
    <property type="project" value="TreeGrafter"/>
</dbReference>
<keyword evidence="10 16" id="KW-1133">Transmembrane helix</keyword>
<dbReference type="GO" id="GO:0042773">
    <property type="term" value="P:ATP synthesis coupled electron transport"/>
    <property type="evidence" value="ECO:0007669"/>
    <property type="project" value="InterPro"/>
</dbReference>
<evidence type="ECO:0000256" key="9">
    <source>
        <dbReference type="ARBA" id="ARBA00022982"/>
    </source>
</evidence>
<feature type="transmembrane region" description="Helical" evidence="16">
    <location>
        <begin position="140"/>
        <end position="161"/>
    </location>
</feature>
<dbReference type="AlphaFoldDB" id="Q1X8Y3"/>
<geneLocation type="mitochondrion" evidence="19"/>
<feature type="transmembrane region" description="Helical" evidence="16">
    <location>
        <begin position="210"/>
        <end position="231"/>
    </location>
</feature>
<comment type="similarity">
    <text evidence="2 16">Belongs to the complex I subunit 4 family.</text>
</comment>
<dbReference type="InterPro" id="IPR001750">
    <property type="entry name" value="ND/Mrp_TM"/>
</dbReference>
<keyword evidence="8" id="KW-1278">Translocase</keyword>
<evidence type="ECO:0000256" key="10">
    <source>
        <dbReference type="ARBA" id="ARBA00022989"/>
    </source>
</evidence>
<evidence type="ECO:0000256" key="8">
    <source>
        <dbReference type="ARBA" id="ARBA00022967"/>
    </source>
</evidence>
<comment type="function">
    <text evidence="16">Core subunit of the mitochondrial membrane respiratory chain NADH dehydrogenase (Complex I) which catalyzes electron transfer from NADH through the respiratory chain, using ubiquinone as an electron acceptor. Essential for the catalytic activity and assembly of complex I.</text>
</comment>
<keyword evidence="5 16" id="KW-0813">Transport</keyword>
<dbReference type="InterPro" id="IPR000260">
    <property type="entry name" value="NADH4_N"/>
</dbReference>